<dbReference type="SUPFAM" id="SSF56496">
    <property type="entry name" value="Fibrinogen C-terminal domain-like"/>
    <property type="match status" value="1"/>
</dbReference>
<comment type="caution">
    <text evidence="7">The sequence shown here is derived from an EMBL/GenBank/DDBJ whole genome shotgun (WGS) entry which is preliminary data.</text>
</comment>
<dbReference type="GO" id="GO:0005615">
    <property type="term" value="C:extracellular space"/>
    <property type="evidence" value="ECO:0007669"/>
    <property type="project" value="TreeGrafter"/>
</dbReference>
<evidence type="ECO:0000313" key="8">
    <source>
        <dbReference type="Proteomes" id="UP000275408"/>
    </source>
</evidence>
<evidence type="ECO:0000259" key="6">
    <source>
        <dbReference type="PROSITE" id="PS51406"/>
    </source>
</evidence>
<keyword evidence="8" id="KW-1185">Reference proteome</keyword>
<reference evidence="7 8" key="1">
    <citation type="journal article" date="2018" name="Sci. Rep.">
        <title>Comparative analysis of the Pocillopora damicornis genome highlights role of immune system in coral evolution.</title>
        <authorList>
            <person name="Cunning R."/>
            <person name="Bay R.A."/>
            <person name="Gillette P."/>
            <person name="Baker A.C."/>
            <person name="Traylor-Knowles N."/>
        </authorList>
    </citation>
    <scope>NUCLEOTIDE SEQUENCE [LARGE SCALE GENOMIC DNA]</scope>
    <source>
        <strain evidence="7">RSMAS</strain>
        <tissue evidence="7">Whole animal</tissue>
    </source>
</reference>
<dbReference type="InterPro" id="IPR014716">
    <property type="entry name" value="Fibrinogen_a/b/g_C_1"/>
</dbReference>
<accession>A0A3M6UWE4</accession>
<dbReference type="InterPro" id="IPR002181">
    <property type="entry name" value="Fibrinogen_a/b/g_C_dom"/>
</dbReference>
<evidence type="ECO:0000256" key="3">
    <source>
        <dbReference type="ARBA" id="ARBA00022837"/>
    </source>
</evidence>
<dbReference type="AlphaFoldDB" id="A0A3M6UWE4"/>
<keyword evidence="3" id="KW-0106">Calcium</keyword>
<dbReference type="Gene3D" id="3.90.215.10">
    <property type="entry name" value="Gamma Fibrinogen, chain A, domain 1"/>
    <property type="match status" value="1"/>
</dbReference>
<keyword evidence="1" id="KW-0479">Metal-binding</keyword>
<evidence type="ECO:0000256" key="5">
    <source>
        <dbReference type="SAM" id="MobiDB-lite"/>
    </source>
</evidence>
<evidence type="ECO:0000256" key="1">
    <source>
        <dbReference type="ARBA" id="ARBA00022723"/>
    </source>
</evidence>
<dbReference type="PANTHER" id="PTHR16146:SF46">
    <property type="entry name" value="INTELECTIN-1A-RELATED"/>
    <property type="match status" value="1"/>
</dbReference>
<dbReference type="EMBL" id="RCHS01000573">
    <property type="protein sequence ID" value="RMX57927.1"/>
    <property type="molecule type" value="Genomic_DNA"/>
</dbReference>
<dbReference type="InterPro" id="IPR036056">
    <property type="entry name" value="Fibrinogen-like_C"/>
</dbReference>
<keyword evidence="4" id="KW-1015">Disulfide bond</keyword>
<protein>
    <recommendedName>
        <fullName evidence="6">Fibrinogen C-terminal domain-containing protein</fullName>
    </recommendedName>
</protein>
<dbReference type="OrthoDB" id="2015116at2759"/>
<dbReference type="PROSITE" id="PS51406">
    <property type="entry name" value="FIBRINOGEN_C_2"/>
    <property type="match status" value="1"/>
</dbReference>
<gene>
    <name evidence="7" type="ORF">pdam_00006735</name>
</gene>
<evidence type="ECO:0000313" key="7">
    <source>
        <dbReference type="EMBL" id="RMX57927.1"/>
    </source>
</evidence>
<dbReference type="Proteomes" id="UP000275408">
    <property type="component" value="Unassembled WGS sequence"/>
</dbReference>
<dbReference type="NCBIfam" id="NF040941">
    <property type="entry name" value="GGGWT_bact"/>
    <property type="match status" value="1"/>
</dbReference>
<evidence type="ECO:0000256" key="4">
    <source>
        <dbReference type="ARBA" id="ARBA00023157"/>
    </source>
</evidence>
<organism evidence="7 8">
    <name type="scientific">Pocillopora damicornis</name>
    <name type="common">Cauliflower coral</name>
    <name type="synonym">Millepora damicornis</name>
    <dbReference type="NCBI Taxonomy" id="46731"/>
    <lineage>
        <taxon>Eukaryota</taxon>
        <taxon>Metazoa</taxon>
        <taxon>Cnidaria</taxon>
        <taxon>Anthozoa</taxon>
        <taxon>Hexacorallia</taxon>
        <taxon>Scleractinia</taxon>
        <taxon>Astrocoeniina</taxon>
        <taxon>Pocilloporidae</taxon>
        <taxon>Pocillopora</taxon>
    </lineage>
</organism>
<proteinExistence type="predicted"/>
<feature type="domain" description="Fibrinogen C-terminal" evidence="6">
    <location>
        <begin position="172"/>
        <end position="222"/>
    </location>
</feature>
<name>A0A3M6UWE4_POCDA</name>
<evidence type="ECO:0000256" key="2">
    <source>
        <dbReference type="ARBA" id="ARBA00022734"/>
    </source>
</evidence>
<feature type="region of interest" description="Disordered" evidence="5">
    <location>
        <begin position="156"/>
        <end position="179"/>
    </location>
</feature>
<dbReference type="PANTHER" id="PTHR16146">
    <property type="entry name" value="INTELECTIN"/>
    <property type="match status" value="1"/>
</dbReference>
<sequence length="393" mass="43830">MDRSGIELAYVVSLAPSFFEREQTLSVGKDPCSSYKKLTESDRERKFTQDKGKSDAADLKPKKWYRFTDDAGFKLANRLKKNECVAGPACGAMYPGFMLGANPKNIGKTVKKKVCFDEGNNCCAKKVFVKVKRCPQDFLIYQLPAAPSGSYRYCGSKRREKPSEAPPINIGEDKDHPGKSCKVIKEQNSHGGSGLYWINPSGGKAFRAYCDQETDGGGWTLVYSYTFTNYPNFADGSNAVTPRPSWPAEGEIPISTKVPLKETQLGAMNFKFWKQIGNEFMVKSNINHWIACKEGIGSLVDYKAGSLSCKVIKNIATVCPNVAPDEIRILTKESSSNYGPHLYYSKSTTELKTYYYWESSTQTGNWPTHDPCGKNGLFHVRNVVNPHGNIFIR</sequence>
<dbReference type="GO" id="GO:0070492">
    <property type="term" value="F:oligosaccharide binding"/>
    <property type="evidence" value="ECO:0007669"/>
    <property type="project" value="TreeGrafter"/>
</dbReference>
<dbReference type="GO" id="GO:0046872">
    <property type="term" value="F:metal ion binding"/>
    <property type="evidence" value="ECO:0007669"/>
    <property type="project" value="UniProtKB-KW"/>
</dbReference>
<keyword evidence="2" id="KW-0430">Lectin</keyword>
<dbReference type="Pfam" id="PF00147">
    <property type="entry name" value="Fibrinogen_C"/>
    <property type="match status" value="1"/>
</dbReference>